<dbReference type="PANTHER" id="PTHR42878:SF7">
    <property type="entry name" value="SENSOR HISTIDINE KINASE GLRK"/>
    <property type="match status" value="1"/>
</dbReference>
<dbReference type="eggNOG" id="COG4191">
    <property type="taxonomic scope" value="Bacteria"/>
</dbReference>
<name>A0A098L9Z4_9BACT</name>
<keyword evidence="6 13" id="KW-0418">Kinase</keyword>
<evidence type="ECO:0000256" key="7">
    <source>
        <dbReference type="ARBA" id="ARBA00022840"/>
    </source>
</evidence>
<keyword evidence="10" id="KW-0175">Coiled coil</keyword>
<evidence type="ECO:0000259" key="11">
    <source>
        <dbReference type="PROSITE" id="PS50109"/>
    </source>
</evidence>
<dbReference type="GO" id="GO:0005524">
    <property type="term" value="F:ATP binding"/>
    <property type="evidence" value="ECO:0007669"/>
    <property type="project" value="UniProtKB-KW"/>
</dbReference>
<dbReference type="Proteomes" id="UP000030185">
    <property type="component" value="Unassembled WGS sequence"/>
</dbReference>
<proteinExistence type="predicted"/>
<dbReference type="InterPro" id="IPR011006">
    <property type="entry name" value="CheY-like_superfamily"/>
</dbReference>
<dbReference type="GO" id="GO:0000155">
    <property type="term" value="F:phosphorelay sensor kinase activity"/>
    <property type="evidence" value="ECO:0007669"/>
    <property type="project" value="InterPro"/>
</dbReference>
<keyword evidence="7" id="KW-0067">ATP-binding</keyword>
<dbReference type="AlphaFoldDB" id="A0A098L9Z4"/>
<dbReference type="Gene3D" id="3.30.565.10">
    <property type="entry name" value="Histidine kinase-like ATPase, C-terminal domain"/>
    <property type="match status" value="1"/>
</dbReference>
<keyword evidence="8" id="KW-0902">Two-component regulatory system</keyword>
<dbReference type="SUPFAM" id="SSF47384">
    <property type="entry name" value="Homodimeric domain of signal transducing histidine kinase"/>
    <property type="match status" value="1"/>
</dbReference>
<dbReference type="GO" id="GO:0007234">
    <property type="term" value="P:osmosensory signaling via phosphorelay pathway"/>
    <property type="evidence" value="ECO:0007669"/>
    <property type="project" value="TreeGrafter"/>
</dbReference>
<evidence type="ECO:0000256" key="4">
    <source>
        <dbReference type="ARBA" id="ARBA00022679"/>
    </source>
</evidence>
<gene>
    <name evidence="13" type="ORF">MYP_374</name>
</gene>
<evidence type="ECO:0000256" key="5">
    <source>
        <dbReference type="ARBA" id="ARBA00022741"/>
    </source>
</evidence>
<evidence type="ECO:0000313" key="14">
    <source>
        <dbReference type="Proteomes" id="UP000030185"/>
    </source>
</evidence>
<dbReference type="SMART" id="SM00387">
    <property type="entry name" value="HATPase_c"/>
    <property type="match status" value="1"/>
</dbReference>
<feature type="domain" description="Response regulatory" evidence="12">
    <location>
        <begin position="13"/>
        <end position="129"/>
    </location>
</feature>
<reference evidence="13 14" key="1">
    <citation type="submission" date="2014-09" db="EMBL/GenBank/DDBJ databases">
        <title>Sporocytophaga myxococcoides PG-01 genome sequencing.</title>
        <authorList>
            <person name="Liu L."/>
            <person name="Gao P.J."/>
            <person name="Chen G.J."/>
            <person name="Wang L.S."/>
        </authorList>
    </citation>
    <scope>NUCLEOTIDE SEQUENCE [LARGE SCALE GENOMIC DNA]</scope>
    <source>
        <strain evidence="13 14">PG-01</strain>
    </source>
</reference>
<dbReference type="InterPro" id="IPR003594">
    <property type="entry name" value="HATPase_dom"/>
</dbReference>
<evidence type="ECO:0000256" key="1">
    <source>
        <dbReference type="ARBA" id="ARBA00000085"/>
    </source>
</evidence>
<feature type="domain" description="Histidine kinase" evidence="11">
    <location>
        <begin position="157"/>
        <end position="371"/>
    </location>
</feature>
<dbReference type="PANTHER" id="PTHR42878">
    <property type="entry name" value="TWO-COMPONENT HISTIDINE KINASE"/>
    <property type="match status" value="1"/>
</dbReference>
<comment type="catalytic activity">
    <reaction evidence="1">
        <text>ATP + protein L-histidine = ADP + protein N-phospho-L-histidine.</text>
        <dbReference type="EC" id="2.7.13.3"/>
    </reaction>
</comment>
<evidence type="ECO:0000256" key="8">
    <source>
        <dbReference type="ARBA" id="ARBA00023012"/>
    </source>
</evidence>
<dbReference type="InterPro" id="IPR050351">
    <property type="entry name" value="BphY/WalK/GraS-like"/>
</dbReference>
<dbReference type="PROSITE" id="PS50109">
    <property type="entry name" value="HIS_KIN"/>
    <property type="match status" value="1"/>
</dbReference>
<evidence type="ECO:0000256" key="9">
    <source>
        <dbReference type="PROSITE-ProRule" id="PRU00169"/>
    </source>
</evidence>
<keyword evidence="5" id="KW-0547">Nucleotide-binding</keyword>
<dbReference type="InterPro" id="IPR036097">
    <property type="entry name" value="HisK_dim/P_sf"/>
</dbReference>
<accession>A0A098L9Z4</accession>
<dbReference type="Pfam" id="PF02518">
    <property type="entry name" value="HATPase_c"/>
    <property type="match status" value="1"/>
</dbReference>
<dbReference type="CDD" id="cd00156">
    <property type="entry name" value="REC"/>
    <property type="match status" value="1"/>
</dbReference>
<protein>
    <recommendedName>
        <fullName evidence="2">histidine kinase</fullName>
        <ecNumber evidence="2">2.7.13.3</ecNumber>
    </recommendedName>
</protein>
<feature type="coiled-coil region" evidence="10">
    <location>
        <begin position="130"/>
        <end position="157"/>
    </location>
</feature>
<dbReference type="CDD" id="cd00082">
    <property type="entry name" value="HisKA"/>
    <property type="match status" value="1"/>
</dbReference>
<dbReference type="SUPFAM" id="SSF52172">
    <property type="entry name" value="CheY-like"/>
    <property type="match status" value="1"/>
</dbReference>
<evidence type="ECO:0000256" key="6">
    <source>
        <dbReference type="ARBA" id="ARBA00022777"/>
    </source>
</evidence>
<dbReference type="OrthoDB" id="109585at2"/>
<keyword evidence="14" id="KW-1185">Reference proteome</keyword>
<evidence type="ECO:0000256" key="2">
    <source>
        <dbReference type="ARBA" id="ARBA00012438"/>
    </source>
</evidence>
<dbReference type="InterPro" id="IPR004358">
    <property type="entry name" value="Sig_transdc_His_kin-like_C"/>
</dbReference>
<dbReference type="STRING" id="153721.MYP_374"/>
<evidence type="ECO:0000259" key="12">
    <source>
        <dbReference type="PROSITE" id="PS50110"/>
    </source>
</evidence>
<keyword evidence="4" id="KW-0808">Transferase</keyword>
<dbReference type="SUPFAM" id="SSF55874">
    <property type="entry name" value="ATPase domain of HSP90 chaperone/DNA topoisomerase II/histidine kinase"/>
    <property type="match status" value="1"/>
</dbReference>
<dbReference type="InterPro" id="IPR005467">
    <property type="entry name" value="His_kinase_dom"/>
</dbReference>
<dbReference type="InterPro" id="IPR036890">
    <property type="entry name" value="HATPase_C_sf"/>
</dbReference>
<dbReference type="EC" id="2.7.13.3" evidence="2"/>
<dbReference type="Gene3D" id="1.10.287.130">
    <property type="match status" value="1"/>
</dbReference>
<dbReference type="GO" id="GO:0030295">
    <property type="term" value="F:protein kinase activator activity"/>
    <property type="evidence" value="ECO:0007669"/>
    <property type="project" value="TreeGrafter"/>
</dbReference>
<keyword evidence="3 9" id="KW-0597">Phosphoprotein</keyword>
<organism evidence="13 14">
    <name type="scientific">Sporocytophaga myxococcoides</name>
    <dbReference type="NCBI Taxonomy" id="153721"/>
    <lineage>
        <taxon>Bacteria</taxon>
        <taxon>Pseudomonadati</taxon>
        <taxon>Bacteroidota</taxon>
        <taxon>Cytophagia</taxon>
        <taxon>Cytophagales</taxon>
        <taxon>Cytophagaceae</taxon>
        <taxon>Sporocytophaga</taxon>
    </lineage>
</organism>
<dbReference type="SMART" id="SM00448">
    <property type="entry name" value="REC"/>
    <property type="match status" value="1"/>
</dbReference>
<sequence length="381" mass="43618">MLQENLTSRQKVKILIIEDNDFDFELVERKLQSINFSFEARRAIVEEEFNQHLLQFRPDLILSDFSLPTFSGLEALSIAKKHNPLTPFIFVTGTLGEELAVETMIQGANDYVLKDSLHKLEPAITRVLNEVKEKQKREEAENKLKIKVEELKSLVYRISHDIRGPICSVKGILNLIQHSESNSIKDITEYVNIISQVNRKMEGIVLNLSSFQFIYNDDIKLDDIDLDLFFEKLGSAISEIENYKEVGLKLTYKGQQYFRSEFNLLFSVFFNLIHNAIVFMDKNKSERKVICSAEVSETGLSLQVEDNGIGIEKYIQDKVFGMFFRGSNLSKGAGLGLYITKTILDRLNGTITLISNEKEGTRINIFIPTISSSQPRNWINN</sequence>
<dbReference type="PRINTS" id="PR00344">
    <property type="entry name" value="BCTRLSENSOR"/>
</dbReference>
<comment type="caution">
    <text evidence="13">The sequence shown here is derived from an EMBL/GenBank/DDBJ whole genome shotgun (WGS) entry which is preliminary data.</text>
</comment>
<dbReference type="PROSITE" id="PS50110">
    <property type="entry name" value="RESPONSE_REGULATORY"/>
    <property type="match status" value="1"/>
</dbReference>
<feature type="modified residue" description="4-aspartylphosphate" evidence="9">
    <location>
        <position position="64"/>
    </location>
</feature>
<evidence type="ECO:0000256" key="3">
    <source>
        <dbReference type="ARBA" id="ARBA00022553"/>
    </source>
</evidence>
<dbReference type="Pfam" id="PF00072">
    <property type="entry name" value="Response_reg"/>
    <property type="match status" value="1"/>
</dbReference>
<dbReference type="CDD" id="cd00075">
    <property type="entry name" value="HATPase"/>
    <property type="match status" value="1"/>
</dbReference>
<evidence type="ECO:0000256" key="10">
    <source>
        <dbReference type="SAM" id="Coils"/>
    </source>
</evidence>
<dbReference type="GO" id="GO:0000156">
    <property type="term" value="F:phosphorelay response regulator activity"/>
    <property type="evidence" value="ECO:0007669"/>
    <property type="project" value="TreeGrafter"/>
</dbReference>
<dbReference type="InterPro" id="IPR003661">
    <property type="entry name" value="HisK_dim/P_dom"/>
</dbReference>
<dbReference type="Gene3D" id="3.40.50.2300">
    <property type="match status" value="1"/>
</dbReference>
<dbReference type="RefSeq" id="WP_045457611.1">
    <property type="nucleotide sequence ID" value="NZ_BBLT01000001.1"/>
</dbReference>
<evidence type="ECO:0000313" key="13">
    <source>
        <dbReference type="EMBL" id="GAL83148.1"/>
    </source>
</evidence>
<dbReference type="InterPro" id="IPR001789">
    <property type="entry name" value="Sig_transdc_resp-reg_receiver"/>
</dbReference>
<dbReference type="EMBL" id="BBLT01000001">
    <property type="protein sequence ID" value="GAL83148.1"/>
    <property type="molecule type" value="Genomic_DNA"/>
</dbReference>